<name>A0ABV6R336_9CAUL</name>
<sequence>MAADEGDETVEQLFDSIAAFLGGLFALAQGGFDGVNQVMGLIIALIAAILMPAWRSLWGTALGAALVHVIVQTIRPALDGGAISLPPLMTVAFWMTMLALFLGYAIVIAVFFFLKTLVSGGARRTARAH</sequence>
<gene>
    <name evidence="2" type="ORF">ACFFGE_09180</name>
</gene>
<evidence type="ECO:0000313" key="3">
    <source>
        <dbReference type="Proteomes" id="UP001589906"/>
    </source>
</evidence>
<feature type="transmembrane region" description="Helical" evidence="1">
    <location>
        <begin position="91"/>
        <end position="114"/>
    </location>
</feature>
<keyword evidence="1" id="KW-0472">Membrane</keyword>
<dbReference type="Proteomes" id="UP001589906">
    <property type="component" value="Unassembled WGS sequence"/>
</dbReference>
<comment type="caution">
    <text evidence="2">The sequence shown here is derived from an EMBL/GenBank/DDBJ whole genome shotgun (WGS) entry which is preliminary data.</text>
</comment>
<dbReference type="RefSeq" id="WP_376836031.1">
    <property type="nucleotide sequence ID" value="NZ_JBHLSW010000006.1"/>
</dbReference>
<keyword evidence="3" id="KW-1185">Reference proteome</keyword>
<accession>A0ABV6R336</accession>
<feature type="transmembrane region" description="Helical" evidence="1">
    <location>
        <begin position="12"/>
        <end position="28"/>
    </location>
</feature>
<keyword evidence="1" id="KW-1133">Transmembrane helix</keyword>
<dbReference type="EMBL" id="JBHLSW010000006">
    <property type="protein sequence ID" value="MFC0634049.1"/>
    <property type="molecule type" value="Genomic_DNA"/>
</dbReference>
<protein>
    <submittedName>
        <fullName evidence="2">Uncharacterized protein</fullName>
    </submittedName>
</protein>
<proteinExistence type="predicted"/>
<evidence type="ECO:0000313" key="2">
    <source>
        <dbReference type="EMBL" id="MFC0634049.1"/>
    </source>
</evidence>
<reference evidence="2 3" key="1">
    <citation type="submission" date="2024-09" db="EMBL/GenBank/DDBJ databases">
        <authorList>
            <person name="Sun Q."/>
            <person name="Mori K."/>
        </authorList>
    </citation>
    <scope>NUCLEOTIDE SEQUENCE [LARGE SCALE GENOMIC DNA]</scope>
    <source>
        <strain evidence="2 3">NCAIM B.02621</strain>
    </source>
</reference>
<evidence type="ECO:0000256" key="1">
    <source>
        <dbReference type="SAM" id="Phobius"/>
    </source>
</evidence>
<keyword evidence="1" id="KW-0812">Transmembrane</keyword>
<feature type="transmembrane region" description="Helical" evidence="1">
    <location>
        <begin position="40"/>
        <end position="71"/>
    </location>
</feature>
<organism evidence="2 3">
    <name type="scientific">Brevundimonas balnearis</name>
    <dbReference type="NCBI Taxonomy" id="1572858"/>
    <lineage>
        <taxon>Bacteria</taxon>
        <taxon>Pseudomonadati</taxon>
        <taxon>Pseudomonadota</taxon>
        <taxon>Alphaproteobacteria</taxon>
        <taxon>Caulobacterales</taxon>
        <taxon>Caulobacteraceae</taxon>
        <taxon>Brevundimonas</taxon>
    </lineage>
</organism>